<keyword evidence="5" id="KW-1185">Reference proteome</keyword>
<reference evidence="4 5" key="1">
    <citation type="submission" date="2023-04" db="EMBL/GenBank/DDBJ databases">
        <title>Funneling lignin-derived compounds into biodiesel using alkali-halophilic Citricoccus sp. P2.</title>
        <authorList>
            <person name="Luo C.-B."/>
        </authorList>
    </citation>
    <scope>NUCLEOTIDE SEQUENCE [LARGE SCALE GENOMIC DNA]</scope>
    <source>
        <strain evidence="4 5">P2</strain>
    </source>
</reference>
<feature type="region of interest" description="Disordered" evidence="3">
    <location>
        <begin position="183"/>
        <end position="209"/>
    </location>
</feature>
<dbReference type="SUPFAM" id="SSF102405">
    <property type="entry name" value="MCP/YpsA-like"/>
    <property type="match status" value="1"/>
</dbReference>
<name>A0ABY8H5Q7_9MICC</name>
<evidence type="ECO:0000256" key="3">
    <source>
        <dbReference type="SAM" id="MobiDB-lite"/>
    </source>
</evidence>
<comment type="catalytic activity">
    <reaction evidence="2">
        <text>9-ribosyl-trans-zeatin 5'-phosphate + H2O = trans-zeatin + D-ribose 5-phosphate</text>
        <dbReference type="Rhea" id="RHEA:48564"/>
        <dbReference type="ChEBI" id="CHEBI:15377"/>
        <dbReference type="ChEBI" id="CHEBI:16522"/>
        <dbReference type="ChEBI" id="CHEBI:78346"/>
        <dbReference type="ChEBI" id="CHEBI:87947"/>
        <dbReference type="EC" id="3.2.2.n1"/>
    </reaction>
</comment>
<dbReference type="Gene3D" id="3.40.50.450">
    <property type="match status" value="1"/>
</dbReference>
<sequence>MTSLRIALFTGAAVGDDPRWVDDVTVVTRTLAEAGHAVVYGGGRSGLMGVVADTALQAGAEVFGVIPQNLVDAELAHPGLTDLAVVPDMGARKAQMTLLSDAMVALPGGAGTLEEFFDVWVGQVLGNHRKPVALYSPAEFWDPLIAALDDLVAKGFMKPEARAGLIVASAPEELLEGLAHWAPPAPRWADRTGQRSDSVTEPMRQSASS</sequence>
<gene>
    <name evidence="4" type="ORF">P8192_13960</name>
</gene>
<dbReference type="PANTHER" id="PTHR31223">
    <property type="entry name" value="LOG FAMILY PROTEIN YJL055W"/>
    <property type="match status" value="1"/>
</dbReference>
<comment type="similarity">
    <text evidence="1 2">Belongs to the LOG family.</text>
</comment>
<evidence type="ECO:0000313" key="5">
    <source>
        <dbReference type="Proteomes" id="UP001219037"/>
    </source>
</evidence>
<keyword evidence="2" id="KW-0378">Hydrolase</keyword>
<dbReference type="PANTHER" id="PTHR31223:SF70">
    <property type="entry name" value="LOG FAMILY PROTEIN YJL055W"/>
    <property type="match status" value="1"/>
</dbReference>
<organism evidence="4 5">
    <name type="scientific">Citricoccus muralis</name>
    <dbReference type="NCBI Taxonomy" id="169134"/>
    <lineage>
        <taxon>Bacteria</taxon>
        <taxon>Bacillati</taxon>
        <taxon>Actinomycetota</taxon>
        <taxon>Actinomycetes</taxon>
        <taxon>Micrococcales</taxon>
        <taxon>Micrococcaceae</taxon>
        <taxon>Citricoccus</taxon>
    </lineage>
</organism>
<comment type="catalytic activity">
    <reaction evidence="2">
        <text>N(6)-(dimethylallyl)adenosine 5'-phosphate + H2O = N(6)-dimethylallyladenine + D-ribose 5-phosphate</text>
        <dbReference type="Rhea" id="RHEA:48560"/>
        <dbReference type="ChEBI" id="CHEBI:15377"/>
        <dbReference type="ChEBI" id="CHEBI:17660"/>
        <dbReference type="ChEBI" id="CHEBI:57526"/>
        <dbReference type="ChEBI" id="CHEBI:78346"/>
        <dbReference type="EC" id="3.2.2.n1"/>
    </reaction>
</comment>
<dbReference type="RefSeq" id="WP_278157604.1">
    <property type="nucleotide sequence ID" value="NZ_CP121252.1"/>
</dbReference>
<dbReference type="Pfam" id="PF03641">
    <property type="entry name" value="Lysine_decarbox"/>
    <property type="match status" value="1"/>
</dbReference>
<proteinExistence type="inferred from homology"/>
<evidence type="ECO:0000256" key="1">
    <source>
        <dbReference type="ARBA" id="ARBA00006763"/>
    </source>
</evidence>
<dbReference type="NCBIfam" id="TIGR00730">
    <property type="entry name" value="Rossman fold protein, TIGR00730 family"/>
    <property type="match status" value="1"/>
</dbReference>
<evidence type="ECO:0000313" key="4">
    <source>
        <dbReference type="EMBL" id="WFP16464.1"/>
    </source>
</evidence>
<evidence type="ECO:0000256" key="2">
    <source>
        <dbReference type="RuleBase" id="RU363015"/>
    </source>
</evidence>
<protein>
    <recommendedName>
        <fullName evidence="2">Cytokinin riboside 5'-monophosphate phosphoribohydrolase</fullName>
        <ecNumber evidence="2">3.2.2.n1</ecNumber>
    </recommendedName>
</protein>
<dbReference type="EMBL" id="CP121252">
    <property type="protein sequence ID" value="WFP16464.1"/>
    <property type="molecule type" value="Genomic_DNA"/>
</dbReference>
<feature type="compositionally biased region" description="Polar residues" evidence="3">
    <location>
        <begin position="195"/>
        <end position="209"/>
    </location>
</feature>
<dbReference type="InterPro" id="IPR005269">
    <property type="entry name" value="LOG"/>
</dbReference>
<dbReference type="InterPro" id="IPR031100">
    <property type="entry name" value="LOG_fam"/>
</dbReference>
<dbReference type="Proteomes" id="UP001219037">
    <property type="component" value="Chromosome"/>
</dbReference>
<accession>A0ABY8H5Q7</accession>
<keyword evidence="2" id="KW-0203">Cytokinin biosynthesis</keyword>
<dbReference type="EC" id="3.2.2.n1" evidence="2"/>